<dbReference type="InterPro" id="IPR036179">
    <property type="entry name" value="Ig-like_dom_sf"/>
</dbReference>
<feature type="region of interest" description="Disordered" evidence="6">
    <location>
        <begin position="570"/>
        <end position="619"/>
    </location>
</feature>
<feature type="region of interest" description="Disordered" evidence="6">
    <location>
        <begin position="803"/>
        <end position="832"/>
    </location>
</feature>
<evidence type="ECO:0000256" key="5">
    <source>
        <dbReference type="ARBA" id="ARBA00023319"/>
    </source>
</evidence>
<evidence type="ECO:0000256" key="7">
    <source>
        <dbReference type="SAM" id="Phobius"/>
    </source>
</evidence>
<feature type="compositionally biased region" description="Basic residues" evidence="6">
    <location>
        <begin position="724"/>
        <end position="734"/>
    </location>
</feature>
<dbReference type="AlphaFoldDB" id="A0A067R6H9"/>
<organism evidence="9 10">
    <name type="scientific">Zootermopsis nevadensis</name>
    <name type="common">Dampwood termite</name>
    <dbReference type="NCBI Taxonomy" id="136037"/>
    <lineage>
        <taxon>Eukaryota</taxon>
        <taxon>Metazoa</taxon>
        <taxon>Ecdysozoa</taxon>
        <taxon>Arthropoda</taxon>
        <taxon>Hexapoda</taxon>
        <taxon>Insecta</taxon>
        <taxon>Pterygota</taxon>
        <taxon>Neoptera</taxon>
        <taxon>Polyneoptera</taxon>
        <taxon>Dictyoptera</taxon>
        <taxon>Blattodea</taxon>
        <taxon>Blattoidea</taxon>
        <taxon>Termitoidae</taxon>
        <taxon>Termopsidae</taxon>
        <taxon>Zootermopsis</taxon>
    </lineage>
</organism>
<dbReference type="PANTHER" id="PTHR11640">
    <property type="entry name" value="NEPHRIN"/>
    <property type="match status" value="1"/>
</dbReference>
<dbReference type="SMART" id="SM00408">
    <property type="entry name" value="IGc2"/>
    <property type="match status" value="4"/>
</dbReference>
<keyword evidence="7" id="KW-1133">Transmembrane helix</keyword>
<dbReference type="OMA" id="ICEAHAN"/>
<dbReference type="InterPro" id="IPR003598">
    <property type="entry name" value="Ig_sub2"/>
</dbReference>
<dbReference type="eggNOG" id="KOG3515">
    <property type="taxonomic scope" value="Eukaryota"/>
</dbReference>
<feature type="domain" description="Ig-like" evidence="8">
    <location>
        <begin position="397"/>
        <end position="480"/>
    </location>
</feature>
<dbReference type="STRING" id="136037.A0A067R6H9"/>
<dbReference type="GO" id="GO:0098609">
    <property type="term" value="P:cell-cell adhesion"/>
    <property type="evidence" value="ECO:0007669"/>
    <property type="project" value="TreeGrafter"/>
</dbReference>
<dbReference type="GO" id="GO:0005886">
    <property type="term" value="C:plasma membrane"/>
    <property type="evidence" value="ECO:0007669"/>
    <property type="project" value="TreeGrafter"/>
</dbReference>
<feature type="region of interest" description="Disordered" evidence="6">
    <location>
        <begin position="527"/>
        <end position="553"/>
    </location>
</feature>
<evidence type="ECO:0000256" key="4">
    <source>
        <dbReference type="ARBA" id="ARBA00023180"/>
    </source>
</evidence>
<keyword evidence="7" id="KW-0812">Transmembrane</keyword>
<keyword evidence="3" id="KW-1015">Disulfide bond</keyword>
<protein>
    <submittedName>
        <fullName evidence="9">B-cell receptor CD22</fullName>
    </submittedName>
</protein>
<feature type="compositionally biased region" description="Polar residues" evidence="6">
    <location>
        <begin position="735"/>
        <end position="757"/>
    </location>
</feature>
<feature type="compositionally biased region" description="Basic residues" evidence="6">
    <location>
        <begin position="759"/>
        <end position="771"/>
    </location>
</feature>
<feature type="region of interest" description="Disordered" evidence="6">
    <location>
        <begin position="701"/>
        <end position="790"/>
    </location>
</feature>
<feature type="domain" description="Ig-like" evidence="8">
    <location>
        <begin position="191"/>
        <end position="304"/>
    </location>
</feature>
<evidence type="ECO:0000313" key="10">
    <source>
        <dbReference type="Proteomes" id="UP000027135"/>
    </source>
</evidence>
<dbReference type="CDD" id="cd00096">
    <property type="entry name" value="Ig"/>
    <property type="match status" value="2"/>
</dbReference>
<evidence type="ECO:0000256" key="1">
    <source>
        <dbReference type="ARBA" id="ARBA00004479"/>
    </source>
</evidence>
<dbReference type="GO" id="GO:0005911">
    <property type="term" value="C:cell-cell junction"/>
    <property type="evidence" value="ECO:0007669"/>
    <property type="project" value="TreeGrafter"/>
</dbReference>
<dbReference type="GO" id="GO:0050839">
    <property type="term" value="F:cell adhesion molecule binding"/>
    <property type="evidence" value="ECO:0007669"/>
    <property type="project" value="TreeGrafter"/>
</dbReference>
<dbReference type="SMART" id="SM00409">
    <property type="entry name" value="IG"/>
    <property type="match status" value="3"/>
</dbReference>
<keyword evidence="5" id="KW-0393">Immunoglobulin domain</keyword>
<dbReference type="InParanoid" id="A0A067R6H9"/>
<feature type="domain" description="Ig-like" evidence="8">
    <location>
        <begin position="311"/>
        <end position="392"/>
    </location>
</feature>
<evidence type="ECO:0000259" key="8">
    <source>
        <dbReference type="PROSITE" id="PS50835"/>
    </source>
</evidence>
<feature type="compositionally biased region" description="Low complexity" evidence="6">
    <location>
        <begin position="586"/>
        <end position="605"/>
    </location>
</feature>
<keyword evidence="2 7" id="KW-0472">Membrane</keyword>
<comment type="subcellular location">
    <subcellularLocation>
        <location evidence="1">Membrane</location>
        <topology evidence="1">Single-pass type I membrane protein</topology>
    </subcellularLocation>
</comment>
<dbReference type="InterPro" id="IPR003599">
    <property type="entry name" value="Ig_sub"/>
</dbReference>
<dbReference type="Proteomes" id="UP000027135">
    <property type="component" value="Unassembled WGS sequence"/>
</dbReference>
<dbReference type="InterPro" id="IPR013783">
    <property type="entry name" value="Ig-like_fold"/>
</dbReference>
<feature type="domain" description="Ig-like" evidence="8">
    <location>
        <begin position="1"/>
        <end position="97"/>
    </location>
</feature>
<dbReference type="InterPro" id="IPR051275">
    <property type="entry name" value="Cell_adhesion_signaling"/>
</dbReference>
<feature type="compositionally biased region" description="Polar residues" evidence="6">
    <location>
        <begin position="772"/>
        <end position="790"/>
    </location>
</feature>
<dbReference type="PROSITE" id="PS50835">
    <property type="entry name" value="IG_LIKE"/>
    <property type="match status" value="5"/>
</dbReference>
<keyword evidence="9" id="KW-0675">Receptor</keyword>
<name>A0A067R6H9_ZOONE</name>
<dbReference type="PANTHER" id="PTHR11640:SF31">
    <property type="entry name" value="IRREGULAR CHIASM C-ROUGHEST PROTEIN-RELATED"/>
    <property type="match status" value="1"/>
</dbReference>
<dbReference type="InterPro" id="IPR007110">
    <property type="entry name" value="Ig-like_dom"/>
</dbReference>
<accession>A0A067R6H9</accession>
<dbReference type="Pfam" id="PF13895">
    <property type="entry name" value="Ig_2"/>
    <property type="match status" value="2"/>
</dbReference>
<reference evidence="9 10" key="1">
    <citation type="journal article" date="2014" name="Nat. Commun.">
        <title>Molecular traces of alternative social organization in a termite genome.</title>
        <authorList>
            <person name="Terrapon N."/>
            <person name="Li C."/>
            <person name="Robertson H.M."/>
            <person name="Ji L."/>
            <person name="Meng X."/>
            <person name="Booth W."/>
            <person name="Chen Z."/>
            <person name="Childers C.P."/>
            <person name="Glastad K.M."/>
            <person name="Gokhale K."/>
            <person name="Gowin J."/>
            <person name="Gronenberg W."/>
            <person name="Hermansen R.A."/>
            <person name="Hu H."/>
            <person name="Hunt B.G."/>
            <person name="Huylmans A.K."/>
            <person name="Khalil S.M."/>
            <person name="Mitchell R.D."/>
            <person name="Munoz-Torres M.C."/>
            <person name="Mustard J.A."/>
            <person name="Pan H."/>
            <person name="Reese J.T."/>
            <person name="Scharf M.E."/>
            <person name="Sun F."/>
            <person name="Vogel H."/>
            <person name="Xiao J."/>
            <person name="Yang W."/>
            <person name="Yang Z."/>
            <person name="Yang Z."/>
            <person name="Zhou J."/>
            <person name="Zhu J."/>
            <person name="Brent C.S."/>
            <person name="Elsik C.G."/>
            <person name="Goodisman M.A."/>
            <person name="Liberles D.A."/>
            <person name="Roe R.M."/>
            <person name="Vargo E.L."/>
            <person name="Vilcinskas A."/>
            <person name="Wang J."/>
            <person name="Bornberg-Bauer E."/>
            <person name="Korb J."/>
            <person name="Zhang G."/>
            <person name="Liebig J."/>
        </authorList>
    </citation>
    <scope>NUCLEOTIDE SEQUENCE [LARGE SCALE GENOMIC DNA]</scope>
    <source>
        <tissue evidence="9">Whole organism</tissue>
    </source>
</reference>
<feature type="compositionally biased region" description="Basic and acidic residues" evidence="6">
    <location>
        <begin position="527"/>
        <end position="540"/>
    </location>
</feature>
<evidence type="ECO:0000256" key="2">
    <source>
        <dbReference type="ARBA" id="ARBA00023136"/>
    </source>
</evidence>
<evidence type="ECO:0000256" key="3">
    <source>
        <dbReference type="ARBA" id="ARBA00023157"/>
    </source>
</evidence>
<gene>
    <name evidence="9" type="ORF">L798_07057</name>
</gene>
<feature type="compositionally biased region" description="Polar residues" evidence="6">
    <location>
        <begin position="570"/>
        <end position="585"/>
    </location>
</feature>
<dbReference type="EMBL" id="KK852668">
    <property type="protein sequence ID" value="KDR18899.1"/>
    <property type="molecule type" value="Genomic_DNA"/>
</dbReference>
<keyword evidence="4" id="KW-0325">Glycoprotein</keyword>
<sequence length="901" mass="100687">MEPPTPVSELDRLNITLMCKVESGNPDILQAVRWYLDGELLKELPDCGGNVTDYMFCDIDPSKLLLEDVGRSFHGNYSCEGMNEAGWGPLSPDEELTVYYPPGAASLKYEPTGVIKKSSVTLRCSVDDAGRPETTTYRWLRGTHLIQDVTTANWTIDPVTLETESNFTCLAYNKGGEGDPATVYIEVFAPPTFIERLPPYHGALFNSSNINISCRVECSPLCSVQWLKDGKLLNLNSSFSLYSVSNTVIPPDTRTNDFESVRSMLIWNMSAWPGGQLDRIHDSANYTCQSTHNEVGSGVKSSTTFRVEYPPENITVSKSIVNVTERHNPEKVLCSATAYPEAAYIWKHDTSTFSTRGNNALILSSVSRDSGGNYTCEAFNRHGRITQKTFINVLYKPECGITQSGVDGKLALICEAHANPKEVDFTWRIKNENDTLEENIEKKGLQSTLLLDSHVENFRTYVCVANNSEGPSLPCERDVTFEISWWEKLDIEHLTIIIAIVVGAILMVLIVCIIIIIVCRRKRAEDKYPSPSVTKDKSRPDLAGSPSDGFLPPDGDKAFYENLPFHGMQSAPNKPASTSCNMNITSRPSSQLSQYGSSGYGSTRSHVGPRLNSQSQSLALLPKNKFSTLQTRTSKRGSNMGEHYPQFYSMRLRKRNQTDRSISHPDGNCYRPQIFQLHQMPIKENSPESKLSVQEAISGNKNEVNNNSNINQRLDSIVPPVPAPRKHHTNKSAKHTYQNVPIPITPNTQEPSPGQSRQQHQHHHHHHHHHYNLTSSQHHLLLTPPNTKTTSLNLQQTSIALGGKQQSQPLCGNTRQNSNTNSSNSSSSINNRTYLPPMRLEYQQPYYVAEPYVTDSIVYADLALAANGMREPHLLPHYRPPQNSTEYAILKFHDVGQEIDV</sequence>
<dbReference type="Gene3D" id="2.60.40.10">
    <property type="entry name" value="Immunoglobulins"/>
    <property type="match status" value="5"/>
</dbReference>
<feature type="compositionally biased region" description="Low complexity" evidence="6">
    <location>
        <begin position="701"/>
        <end position="711"/>
    </location>
</feature>
<keyword evidence="10" id="KW-1185">Reference proteome</keyword>
<proteinExistence type="predicted"/>
<feature type="compositionally biased region" description="Low complexity" evidence="6">
    <location>
        <begin position="813"/>
        <end position="832"/>
    </location>
</feature>
<dbReference type="SUPFAM" id="SSF48726">
    <property type="entry name" value="Immunoglobulin"/>
    <property type="match status" value="4"/>
</dbReference>
<evidence type="ECO:0000313" key="9">
    <source>
        <dbReference type="EMBL" id="KDR18899.1"/>
    </source>
</evidence>
<feature type="domain" description="Ig-like" evidence="8">
    <location>
        <begin position="102"/>
        <end position="186"/>
    </location>
</feature>
<feature type="transmembrane region" description="Helical" evidence="7">
    <location>
        <begin position="496"/>
        <end position="519"/>
    </location>
</feature>
<evidence type="ECO:0000256" key="6">
    <source>
        <dbReference type="SAM" id="MobiDB-lite"/>
    </source>
</evidence>